<dbReference type="EMBL" id="BMAV01023935">
    <property type="protein sequence ID" value="GFS28748.1"/>
    <property type="molecule type" value="Genomic_DNA"/>
</dbReference>
<comment type="caution">
    <text evidence="1">The sequence shown here is derived from an EMBL/GenBank/DDBJ whole genome shotgun (WGS) entry which is preliminary data.</text>
</comment>
<evidence type="ECO:0000313" key="2">
    <source>
        <dbReference type="Proteomes" id="UP000886998"/>
    </source>
</evidence>
<dbReference type="Proteomes" id="UP000886998">
    <property type="component" value="Unassembled WGS sequence"/>
</dbReference>
<name>A0A8X6I585_9ARAC</name>
<organism evidence="1 2">
    <name type="scientific">Trichonephila inaurata madagascariensis</name>
    <dbReference type="NCBI Taxonomy" id="2747483"/>
    <lineage>
        <taxon>Eukaryota</taxon>
        <taxon>Metazoa</taxon>
        <taxon>Ecdysozoa</taxon>
        <taxon>Arthropoda</taxon>
        <taxon>Chelicerata</taxon>
        <taxon>Arachnida</taxon>
        <taxon>Araneae</taxon>
        <taxon>Araneomorphae</taxon>
        <taxon>Entelegynae</taxon>
        <taxon>Araneoidea</taxon>
        <taxon>Nephilidae</taxon>
        <taxon>Trichonephila</taxon>
        <taxon>Trichonephila inaurata</taxon>
    </lineage>
</organism>
<dbReference type="AlphaFoldDB" id="A0A8X6I585"/>
<sequence length="131" mass="14962">MRKLLKRLMKISNLSGVSVIIRTKFHRNFEKFGKYHCGIASISLHEGLPYSKGPLTFSALNNALNKKFEATGTLTSRQRSGRDSTATAVEGRQWSRRYNSCRWLLHMGSAVLENFRGRQECRKEVSGEHCE</sequence>
<proteinExistence type="predicted"/>
<reference evidence="1" key="1">
    <citation type="submission" date="2020-08" db="EMBL/GenBank/DDBJ databases">
        <title>Multicomponent nature underlies the extraordinary mechanical properties of spider dragline silk.</title>
        <authorList>
            <person name="Kono N."/>
            <person name="Nakamura H."/>
            <person name="Mori M."/>
            <person name="Yoshida Y."/>
            <person name="Ohtoshi R."/>
            <person name="Malay A.D."/>
            <person name="Moran D.A.P."/>
            <person name="Tomita M."/>
            <person name="Numata K."/>
            <person name="Arakawa K."/>
        </authorList>
    </citation>
    <scope>NUCLEOTIDE SEQUENCE</scope>
</reference>
<keyword evidence="2" id="KW-1185">Reference proteome</keyword>
<accession>A0A8X6I585</accession>
<evidence type="ECO:0000313" key="1">
    <source>
        <dbReference type="EMBL" id="GFS28748.1"/>
    </source>
</evidence>
<protein>
    <submittedName>
        <fullName evidence="1">Uncharacterized protein</fullName>
    </submittedName>
</protein>
<gene>
    <name evidence="1" type="ORF">TNIN_234111</name>
</gene>